<evidence type="ECO:0008006" key="3">
    <source>
        <dbReference type="Google" id="ProtNLM"/>
    </source>
</evidence>
<evidence type="ECO:0000313" key="2">
    <source>
        <dbReference type="Proteomes" id="UP000034407"/>
    </source>
</evidence>
<name>A0A0M3DG33_9FIRM</name>
<dbReference type="PATRIC" id="fig|1629550.3.peg.1051"/>
<evidence type="ECO:0000313" key="1">
    <source>
        <dbReference type="EMBL" id="KKY01580.1"/>
    </source>
</evidence>
<dbReference type="EMBL" id="LBBT01000173">
    <property type="protein sequence ID" value="KKY01580.1"/>
    <property type="molecule type" value="Genomic_DNA"/>
</dbReference>
<proteinExistence type="predicted"/>
<gene>
    <name evidence="1" type="ORF">VN21_08060</name>
</gene>
<accession>A0A0M3DG33</accession>
<comment type="caution">
    <text evidence="1">The sequence shown here is derived from an EMBL/GenBank/DDBJ whole genome shotgun (WGS) entry which is preliminary data.</text>
</comment>
<organism evidence="1 2">
    <name type="scientific">Paraclostridium benzoelyticum</name>
    <dbReference type="NCBI Taxonomy" id="1629550"/>
    <lineage>
        <taxon>Bacteria</taxon>
        <taxon>Bacillati</taxon>
        <taxon>Bacillota</taxon>
        <taxon>Clostridia</taxon>
        <taxon>Peptostreptococcales</taxon>
        <taxon>Peptostreptococcaceae</taxon>
        <taxon>Paraclostridium</taxon>
    </lineage>
</organism>
<dbReference type="AlphaFoldDB" id="A0A0M3DG33"/>
<sequence>MIEKIKLQQACIDDLNYLLDIMSKIDKKREDMIIYDDFRLSHSKNSLEEVLNSKTENELIIIAKDNEKIIGILNLIFSPP</sequence>
<keyword evidence="2" id="KW-1185">Reference proteome</keyword>
<dbReference type="Proteomes" id="UP000034407">
    <property type="component" value="Unassembled WGS sequence"/>
</dbReference>
<reference evidence="1 2" key="1">
    <citation type="submission" date="2015-04" db="EMBL/GenBank/DDBJ databases">
        <title>Microcin producing Clostridium sp. JC272T.</title>
        <authorList>
            <person name="Jyothsna T."/>
            <person name="Sasikala C."/>
            <person name="Ramana C."/>
        </authorList>
    </citation>
    <scope>NUCLEOTIDE SEQUENCE [LARGE SCALE GENOMIC DNA]</scope>
    <source>
        <strain evidence="1 2">JC272</strain>
    </source>
</reference>
<protein>
    <recommendedName>
        <fullName evidence="3">Acetyltransferase</fullName>
    </recommendedName>
</protein>
<feature type="non-terminal residue" evidence="1">
    <location>
        <position position="80"/>
    </location>
</feature>
<dbReference type="RefSeq" id="WP_046822792.1">
    <property type="nucleotide sequence ID" value="NZ_LBBT01000173.1"/>
</dbReference>
<dbReference type="Gene3D" id="3.40.630.30">
    <property type="match status" value="1"/>
</dbReference>